<keyword evidence="5" id="KW-0630">Potassium</keyword>
<evidence type="ECO:0000256" key="9">
    <source>
        <dbReference type="SAM" id="Phobius"/>
    </source>
</evidence>
<dbReference type="PANTHER" id="PTHR30607">
    <property type="entry name" value="POTASSIUM-TRANSPORTING ATPASE A CHAIN"/>
    <property type="match status" value="1"/>
</dbReference>
<dbReference type="GO" id="GO:0005886">
    <property type="term" value="C:plasma membrane"/>
    <property type="evidence" value="ECO:0007669"/>
    <property type="project" value="TreeGrafter"/>
</dbReference>
<dbReference type="GO" id="GO:0008556">
    <property type="term" value="F:P-type potassium transmembrane transporter activity"/>
    <property type="evidence" value="ECO:0007669"/>
    <property type="project" value="InterPro"/>
</dbReference>
<keyword evidence="2" id="KW-1003">Cell membrane</keyword>
<keyword evidence="8 9" id="KW-0472">Membrane</keyword>
<keyword evidence="7" id="KW-0406">Ion transport</keyword>
<dbReference type="KEGG" id="bba:Bd1757"/>
<dbReference type="Pfam" id="PF03814">
    <property type="entry name" value="KdpA"/>
    <property type="match status" value="1"/>
</dbReference>
<evidence type="ECO:0000256" key="8">
    <source>
        <dbReference type="ARBA" id="ARBA00023136"/>
    </source>
</evidence>
<evidence type="ECO:0000256" key="2">
    <source>
        <dbReference type="ARBA" id="ARBA00022475"/>
    </source>
</evidence>
<dbReference type="STRING" id="264462.Bd1757"/>
<evidence type="ECO:0000256" key="7">
    <source>
        <dbReference type="ARBA" id="ARBA00023065"/>
    </source>
</evidence>
<reference evidence="10 11" key="1">
    <citation type="journal article" date="2004" name="Science">
        <title>A predator unmasked: life cycle of Bdellovibrio bacteriovorus from a genomic perspective.</title>
        <authorList>
            <person name="Rendulic S."/>
            <person name="Jagtap P."/>
            <person name="Rosinus A."/>
            <person name="Eppinger M."/>
            <person name="Baar C."/>
            <person name="Lanz C."/>
            <person name="Keller H."/>
            <person name="Lambert C."/>
            <person name="Evans K.J."/>
            <person name="Goesmann A."/>
            <person name="Meyer F."/>
            <person name="Sockett R.E."/>
            <person name="Schuster S.C."/>
        </authorList>
    </citation>
    <scope>NUCLEOTIDE SEQUENCE [LARGE SCALE GENOMIC DNA]</scope>
    <source>
        <strain evidence="11">ATCC 15356 / DSM 50701 / NCIMB 9529 / HD100</strain>
    </source>
</reference>
<dbReference type="HOGENOM" id="CLU_1648826_0_0_7"/>
<gene>
    <name evidence="10" type="primary">kdpA</name>
    <name evidence="10" type="ordered locus">Bd1757</name>
</gene>
<keyword evidence="4 9" id="KW-0812">Transmembrane</keyword>
<dbReference type="PANTHER" id="PTHR30607:SF2">
    <property type="entry name" value="POTASSIUM-TRANSPORTING ATPASE POTASSIUM-BINDING SUBUNIT"/>
    <property type="match status" value="1"/>
</dbReference>
<accession>Q6MM83</accession>
<keyword evidence="6 9" id="KW-1133">Transmembrane helix</keyword>
<dbReference type="InterPro" id="IPR004623">
    <property type="entry name" value="KdpA"/>
</dbReference>
<dbReference type="EMBL" id="BX842650">
    <property type="protein sequence ID" value="CAE79622.1"/>
    <property type="molecule type" value="Genomic_DNA"/>
</dbReference>
<name>Q6MM83_BDEBA</name>
<keyword evidence="3" id="KW-0633">Potassium transport</keyword>
<proteinExistence type="predicted"/>
<protein>
    <submittedName>
        <fullName evidence="10">Potassium-transporting ATPase, A subunit</fullName>
        <ecNumber evidence="10">3.6.3.12</ecNumber>
    </submittedName>
</protein>
<evidence type="ECO:0000256" key="1">
    <source>
        <dbReference type="ARBA" id="ARBA00022448"/>
    </source>
</evidence>
<sequence length="160" mass="17368">MFLAFTRGIARKQVTGLGNFWVDLTRSTVHVLLTFSLVLALFLVGEGVVQNFSAYVPAKTIEGAEQLLPQGPAASQVAIKQLGSNGGGFFGVNSAHPYENPTPWSNFLEMISLILLASACTYVFGVMVGSKRQGWGLFAAMMSMLVVMLALSLWSEYELR</sequence>
<feature type="transmembrane region" description="Helical" evidence="9">
    <location>
        <begin position="107"/>
        <end position="128"/>
    </location>
</feature>
<dbReference type="EC" id="3.6.3.12" evidence="10"/>
<organism evidence="10 11">
    <name type="scientific">Bdellovibrio bacteriovorus (strain ATCC 15356 / DSM 50701 / NCIMB 9529 / HD100)</name>
    <dbReference type="NCBI Taxonomy" id="264462"/>
    <lineage>
        <taxon>Bacteria</taxon>
        <taxon>Pseudomonadati</taxon>
        <taxon>Bdellovibrionota</taxon>
        <taxon>Bdellovibrionia</taxon>
        <taxon>Bdellovibrionales</taxon>
        <taxon>Pseudobdellovibrionaceae</taxon>
        <taxon>Bdellovibrio</taxon>
    </lineage>
</organism>
<keyword evidence="1" id="KW-0813">Transport</keyword>
<keyword evidence="10" id="KW-0378">Hydrolase</keyword>
<feature type="transmembrane region" description="Helical" evidence="9">
    <location>
        <begin position="20"/>
        <end position="44"/>
    </location>
</feature>
<keyword evidence="11" id="KW-1185">Reference proteome</keyword>
<dbReference type="eggNOG" id="COG2060">
    <property type="taxonomic scope" value="Bacteria"/>
</dbReference>
<evidence type="ECO:0000256" key="6">
    <source>
        <dbReference type="ARBA" id="ARBA00022989"/>
    </source>
</evidence>
<evidence type="ECO:0000256" key="4">
    <source>
        <dbReference type="ARBA" id="ARBA00022692"/>
    </source>
</evidence>
<evidence type="ECO:0000256" key="3">
    <source>
        <dbReference type="ARBA" id="ARBA00022538"/>
    </source>
</evidence>
<dbReference type="GO" id="GO:0016787">
    <property type="term" value="F:hydrolase activity"/>
    <property type="evidence" value="ECO:0007669"/>
    <property type="project" value="UniProtKB-KW"/>
</dbReference>
<evidence type="ECO:0000313" key="10">
    <source>
        <dbReference type="EMBL" id="CAE79622.1"/>
    </source>
</evidence>
<feature type="transmembrane region" description="Helical" evidence="9">
    <location>
        <begin position="135"/>
        <end position="154"/>
    </location>
</feature>
<dbReference type="AlphaFoldDB" id="Q6MM83"/>
<evidence type="ECO:0000313" key="11">
    <source>
        <dbReference type="Proteomes" id="UP000008080"/>
    </source>
</evidence>
<dbReference type="Proteomes" id="UP000008080">
    <property type="component" value="Chromosome"/>
</dbReference>
<evidence type="ECO:0000256" key="5">
    <source>
        <dbReference type="ARBA" id="ARBA00022958"/>
    </source>
</evidence>